<keyword evidence="2" id="KW-1185">Reference proteome</keyword>
<dbReference type="Pfam" id="PF05960">
    <property type="entry name" value="DUF885"/>
    <property type="match status" value="1"/>
</dbReference>
<dbReference type="InterPro" id="IPR010281">
    <property type="entry name" value="DUF885"/>
</dbReference>
<dbReference type="EMBL" id="OBEH01000005">
    <property type="protein sequence ID" value="SNZ01418.1"/>
    <property type="molecule type" value="Genomic_DNA"/>
</dbReference>
<accession>A0A285MWC8</accession>
<gene>
    <name evidence="1" type="ORF">SAMN06265377_3256</name>
</gene>
<reference evidence="2" key="1">
    <citation type="submission" date="2017-09" db="EMBL/GenBank/DDBJ databases">
        <authorList>
            <person name="Varghese N."/>
            <person name="Submissions S."/>
        </authorList>
    </citation>
    <scope>NUCLEOTIDE SEQUENCE [LARGE SCALE GENOMIC DNA]</scope>
    <source>
        <strain evidence="2">DSM 25885</strain>
    </source>
</reference>
<protein>
    <submittedName>
        <fullName evidence="1">Uncharacterized conserved protein, DUF885 familyt</fullName>
    </submittedName>
</protein>
<name>A0A285MWC8_9FLAO</name>
<sequence>MPKGLGELYIPTIKQNFKAMKKSMPKLTVILLAIAIASCSRSNGEQQSPPENAPIEEQLDYIGKKENFGSEKERLQALFDAYADNELKYLPPLGTFMGNHTYDHMWMDVSPKGFEKRQQALNLLYETKDWFNASTLSLDDATNYQVYNRSVADNYRANQFPNHYLIVDQIQNYNHYIAMTMQSMPVRKEKDLQNFKSRMEGIATVLEDMKTLLQQGLDEGISMPYTSVLLVPEQMKSLIATNPEQSPFYQPIANLPESIDAEGGRSIQEEIRDIISQEVNPALLTFHDFMKETYLPNARKTYGLKDLPNGEAWYQERIRFHTTTDLTASDIHEIGKQEVARITQEMQAIIDELNFEGGIPAFNTFLKDDPQFYFTDPEELLKTYRDICKRIDPELPTLFGILPVLPYGIKETPAYRSKSAPAAYYMPGSREAGRAGYFYASTYDLKSRPKWGMEALSLHEAVPGHHFQIAIGQELENQPEFKTATFQFTAFAEGWGLYAESLGAELGLYTDPYQRYGRLTFEIWRAIRLVVDTGIHALDWSRQEAIDYFKANSSLAEHDITVEVDRYIAWPGQALAYKIGELKIKELKKSAQNQLGNDFDIRGFHDVVLGSGIVPLDVLENNVEDWISNQQ</sequence>
<dbReference type="PANTHER" id="PTHR33361">
    <property type="entry name" value="GLR0591 PROTEIN"/>
    <property type="match status" value="1"/>
</dbReference>
<dbReference type="Proteomes" id="UP000219048">
    <property type="component" value="Unassembled WGS sequence"/>
</dbReference>
<evidence type="ECO:0000313" key="1">
    <source>
        <dbReference type="EMBL" id="SNZ01418.1"/>
    </source>
</evidence>
<dbReference type="OrthoDB" id="9760040at2"/>
<dbReference type="PANTHER" id="PTHR33361:SF2">
    <property type="entry name" value="DUF885 DOMAIN-CONTAINING PROTEIN"/>
    <property type="match status" value="1"/>
</dbReference>
<evidence type="ECO:0000313" key="2">
    <source>
        <dbReference type="Proteomes" id="UP000219048"/>
    </source>
</evidence>
<proteinExistence type="predicted"/>
<organism evidence="1 2">
    <name type="scientific">Flagellimonas pacifica</name>
    <dbReference type="NCBI Taxonomy" id="1247520"/>
    <lineage>
        <taxon>Bacteria</taxon>
        <taxon>Pseudomonadati</taxon>
        <taxon>Bacteroidota</taxon>
        <taxon>Flavobacteriia</taxon>
        <taxon>Flavobacteriales</taxon>
        <taxon>Flavobacteriaceae</taxon>
        <taxon>Flagellimonas</taxon>
    </lineage>
</organism>
<dbReference type="AlphaFoldDB" id="A0A285MWC8"/>